<name>A0ABM9TZS1_9HYPH</name>
<evidence type="ECO:0000256" key="5">
    <source>
        <dbReference type="ARBA" id="ARBA00023204"/>
    </source>
</evidence>
<comment type="similarity">
    <text evidence="7">Belongs to the UvrC family.</text>
</comment>
<keyword evidence="3 7" id="KW-0228">DNA excision</keyword>
<dbReference type="EMBL" id="CYHC01000001">
    <property type="protein sequence ID" value="CUA84562.1"/>
    <property type="molecule type" value="Genomic_DNA"/>
</dbReference>
<dbReference type="PROSITE" id="PS50164">
    <property type="entry name" value="GIY_YIG"/>
    <property type="match status" value="1"/>
</dbReference>
<evidence type="ECO:0000256" key="7">
    <source>
        <dbReference type="HAMAP-Rule" id="MF_00203"/>
    </source>
</evidence>
<dbReference type="Proteomes" id="UP000182178">
    <property type="component" value="Unassembled WGS sequence"/>
</dbReference>
<dbReference type="Gene3D" id="4.10.860.10">
    <property type="entry name" value="UVR domain"/>
    <property type="match status" value="1"/>
</dbReference>
<feature type="domain" description="GIY-YIG" evidence="10">
    <location>
        <begin position="60"/>
        <end position="139"/>
    </location>
</feature>
<evidence type="ECO:0000256" key="4">
    <source>
        <dbReference type="ARBA" id="ARBA00022881"/>
    </source>
</evidence>
<dbReference type="CDD" id="cd10434">
    <property type="entry name" value="GIY-YIG_UvrC_Cho"/>
    <property type="match status" value="1"/>
</dbReference>
<comment type="subunit">
    <text evidence="7">Interacts with UvrB in an incision complex.</text>
</comment>
<protein>
    <recommendedName>
        <fullName evidence="7">UvrABC system protein C</fullName>
        <shortName evidence="7">Protein UvrC</shortName>
    </recommendedName>
    <alternativeName>
        <fullName evidence="7">Excinuclease ABC subunit C</fullName>
    </alternativeName>
</protein>
<dbReference type="Pfam" id="PF14520">
    <property type="entry name" value="HHH_5"/>
    <property type="match status" value="1"/>
</dbReference>
<dbReference type="InterPro" id="IPR001943">
    <property type="entry name" value="UVR_dom"/>
</dbReference>
<dbReference type="SUPFAM" id="SSF46600">
    <property type="entry name" value="C-terminal UvrC-binding domain of UvrB"/>
    <property type="match status" value="1"/>
</dbReference>
<evidence type="ECO:0000256" key="2">
    <source>
        <dbReference type="ARBA" id="ARBA00022763"/>
    </source>
</evidence>
<feature type="region of interest" description="Disordered" evidence="8">
    <location>
        <begin position="506"/>
        <end position="549"/>
    </location>
</feature>
<keyword evidence="6 7" id="KW-0742">SOS response</keyword>
<dbReference type="PANTHER" id="PTHR30562:SF1">
    <property type="entry name" value="UVRABC SYSTEM PROTEIN C"/>
    <property type="match status" value="1"/>
</dbReference>
<dbReference type="InterPro" id="IPR004791">
    <property type="entry name" value="UvrC"/>
</dbReference>
<dbReference type="Gene3D" id="1.10.150.20">
    <property type="entry name" value="5' to 3' exonuclease, C-terminal subdomain"/>
    <property type="match status" value="1"/>
</dbReference>
<keyword evidence="4 7" id="KW-0267">Excision nuclease</keyword>
<evidence type="ECO:0000259" key="11">
    <source>
        <dbReference type="PROSITE" id="PS50165"/>
    </source>
</evidence>
<dbReference type="Gene3D" id="3.30.420.340">
    <property type="entry name" value="UvrC, RNAse H endonuclease domain"/>
    <property type="match status" value="1"/>
</dbReference>
<dbReference type="SMART" id="SM00465">
    <property type="entry name" value="GIYc"/>
    <property type="match status" value="1"/>
</dbReference>
<dbReference type="InterPro" id="IPR038476">
    <property type="entry name" value="UvrC_RNase_H_dom_sf"/>
</dbReference>
<feature type="domain" description="UvrC family homology region profile" evidence="11">
    <location>
        <begin position="300"/>
        <end position="572"/>
    </location>
</feature>
<dbReference type="SMART" id="SM00278">
    <property type="entry name" value="HhH1"/>
    <property type="match status" value="2"/>
</dbReference>
<reference evidence="12 13" key="1">
    <citation type="submission" date="2015-08" db="EMBL/GenBank/DDBJ databases">
        <authorList>
            <person name="Varghese N."/>
        </authorList>
    </citation>
    <scope>NUCLEOTIDE SEQUENCE [LARGE SCALE GENOMIC DNA]</scope>
    <source>
        <strain evidence="12 13">DSM 18167</strain>
    </source>
</reference>
<keyword evidence="1 7" id="KW-0963">Cytoplasm</keyword>
<organism evidence="12 13">
    <name type="scientific">Chelatococcus sambhunathii</name>
    <dbReference type="NCBI Taxonomy" id="363953"/>
    <lineage>
        <taxon>Bacteria</taxon>
        <taxon>Pseudomonadati</taxon>
        <taxon>Pseudomonadota</taxon>
        <taxon>Alphaproteobacteria</taxon>
        <taxon>Hyphomicrobiales</taxon>
        <taxon>Chelatococcaceae</taxon>
        <taxon>Chelatococcus</taxon>
    </lineage>
</organism>
<gene>
    <name evidence="7" type="primary">uvrC</name>
    <name evidence="12" type="ORF">Ga0061061_101446</name>
</gene>
<keyword evidence="2 7" id="KW-0227">DNA damage</keyword>
<dbReference type="InterPro" id="IPR010994">
    <property type="entry name" value="RuvA_2-like"/>
</dbReference>
<dbReference type="InterPro" id="IPR050066">
    <property type="entry name" value="UvrABC_protein_C"/>
</dbReference>
<feature type="region of interest" description="Disordered" evidence="8">
    <location>
        <begin position="1"/>
        <end position="26"/>
    </location>
</feature>
<dbReference type="InterPro" id="IPR001162">
    <property type="entry name" value="UvrC_RNase_H_dom"/>
</dbReference>
<dbReference type="NCBIfam" id="TIGR00194">
    <property type="entry name" value="uvrC"/>
    <property type="match status" value="1"/>
</dbReference>
<keyword evidence="13" id="KW-1185">Reference proteome</keyword>
<dbReference type="InterPro" id="IPR035901">
    <property type="entry name" value="GIY-YIG_endonuc_sf"/>
</dbReference>
<dbReference type="InterPro" id="IPR003583">
    <property type="entry name" value="Hlx-hairpin-Hlx_DNA-bd_motif"/>
</dbReference>
<dbReference type="Pfam" id="PF01541">
    <property type="entry name" value="GIY-YIG"/>
    <property type="match status" value="1"/>
</dbReference>
<dbReference type="PROSITE" id="PS50165">
    <property type="entry name" value="UVRC"/>
    <property type="match status" value="1"/>
</dbReference>
<proteinExistence type="inferred from homology"/>
<keyword evidence="5 7" id="KW-0234">DNA repair</keyword>
<evidence type="ECO:0000313" key="13">
    <source>
        <dbReference type="Proteomes" id="UP000182178"/>
    </source>
</evidence>
<dbReference type="PROSITE" id="PS50151">
    <property type="entry name" value="UVR"/>
    <property type="match status" value="1"/>
</dbReference>
<comment type="subcellular location">
    <subcellularLocation>
        <location evidence="7">Cytoplasm</location>
    </subcellularLocation>
</comment>
<evidence type="ECO:0000256" key="3">
    <source>
        <dbReference type="ARBA" id="ARBA00022769"/>
    </source>
</evidence>
<evidence type="ECO:0000313" key="12">
    <source>
        <dbReference type="EMBL" id="CUA84562.1"/>
    </source>
</evidence>
<comment type="function">
    <text evidence="7">The UvrABC repair system catalyzes the recognition and processing of DNA lesions. UvrC both incises the 5' and 3' sides of the lesion. The N-terminal half is responsible for the 3' incision and the C-terminal half is responsible for the 5' incision.</text>
</comment>
<sequence length="702" mass="77509">MMADDSKSGRAPARQGEDVPAETGENGGELREIEHLVADAPASVRAGAEVIRDFWKTLPNSPGVYRMIDASGDVLYVGKARSLKKRVANYMRGIGHGGHRTMRMIAETAAMEFVTTQTETEALLLEANLIKQLRPRYNVLLRDDKSFPYILITGDHEAPQLVKHRGARTRKGNYYGPFANAGAVTRTVNALQRAFLLRTCTDSYYENRTRPCLLFQIKRCAAPCTGEISLADYGHLVEEARGFLSGRSSAVKQMLAGEMQAASEALEFERAARYRDRLAALSAVQTSQDINPQGVEEADVFALDEQAGQFCVQVFFFRNHQNWGNRAYFPKADKSLPPEEVLTSFIAQFYDDKPCPRLVLVSHEPAERDLLVEALSARAGQRVEIAAPKRGEKRDLVAHAAQNAREALGRRLADTSSQRKLLAAVGEALGLAEAPRRIEVYDNSHISGTNAVGAMIVAGADGFMKSHYRTFNIRSQDLTPGDDYGMMREVMQRRFTRLLKEAPRARLEEARDMSQADMASDPSRSAEKRGADGLPDLPPETDGDGDGAFPAWPDLVLIDGGKGQIEAARQVLAELGITDVPLVGVAKGADRDAGRETFVIPGREPFRLPPRDPALYFIQRLRDEAHRFAIGTHRARRRRDIGRNPLDEIAGVGPARKRALLHHFGTAKAVSRASLDDLQRVPGINAATARLVYDFFHETDGR</sequence>
<evidence type="ECO:0000256" key="8">
    <source>
        <dbReference type="SAM" id="MobiDB-lite"/>
    </source>
</evidence>
<dbReference type="Gene3D" id="3.40.1440.10">
    <property type="entry name" value="GIY-YIG endonuclease"/>
    <property type="match status" value="1"/>
</dbReference>
<dbReference type="InterPro" id="IPR047296">
    <property type="entry name" value="GIY-YIG_UvrC_Cho"/>
</dbReference>
<dbReference type="Pfam" id="PF22920">
    <property type="entry name" value="UvrC_RNaseH"/>
    <property type="match status" value="1"/>
</dbReference>
<accession>A0ABM9TZS1</accession>
<dbReference type="Pfam" id="PF02151">
    <property type="entry name" value="UVR"/>
    <property type="match status" value="1"/>
</dbReference>
<evidence type="ECO:0000259" key="10">
    <source>
        <dbReference type="PROSITE" id="PS50164"/>
    </source>
</evidence>
<dbReference type="SUPFAM" id="SSF47781">
    <property type="entry name" value="RuvA domain 2-like"/>
    <property type="match status" value="1"/>
</dbReference>
<dbReference type="InterPro" id="IPR036876">
    <property type="entry name" value="UVR_dom_sf"/>
</dbReference>
<dbReference type="SUPFAM" id="SSF82771">
    <property type="entry name" value="GIY-YIG endonuclease"/>
    <property type="match status" value="1"/>
</dbReference>
<evidence type="ECO:0000259" key="9">
    <source>
        <dbReference type="PROSITE" id="PS50151"/>
    </source>
</evidence>
<dbReference type="Pfam" id="PF08459">
    <property type="entry name" value="UvrC_RNaseH_dom"/>
    <property type="match status" value="1"/>
</dbReference>
<dbReference type="NCBIfam" id="NF001824">
    <property type="entry name" value="PRK00558.1-5"/>
    <property type="match status" value="1"/>
</dbReference>
<evidence type="ECO:0000256" key="1">
    <source>
        <dbReference type="ARBA" id="ARBA00022490"/>
    </source>
</evidence>
<evidence type="ECO:0000256" key="6">
    <source>
        <dbReference type="ARBA" id="ARBA00023236"/>
    </source>
</evidence>
<comment type="caution">
    <text evidence="12">The sequence shown here is derived from an EMBL/GenBank/DDBJ whole genome shotgun (WGS) entry which is preliminary data.</text>
</comment>
<dbReference type="HAMAP" id="MF_00203">
    <property type="entry name" value="UvrC"/>
    <property type="match status" value="1"/>
</dbReference>
<feature type="domain" description="UVR" evidence="9">
    <location>
        <begin position="249"/>
        <end position="284"/>
    </location>
</feature>
<dbReference type="PANTHER" id="PTHR30562">
    <property type="entry name" value="UVRC/OXIDOREDUCTASE"/>
    <property type="match status" value="1"/>
</dbReference>
<dbReference type="InterPro" id="IPR000305">
    <property type="entry name" value="GIY-YIG_endonuc"/>
</dbReference>